<evidence type="ECO:0000256" key="11">
    <source>
        <dbReference type="RuleBase" id="RU368008"/>
    </source>
</evidence>
<evidence type="ECO:0000256" key="1">
    <source>
        <dbReference type="ARBA" id="ARBA00004141"/>
    </source>
</evidence>
<dbReference type="SUPFAM" id="SSF103506">
    <property type="entry name" value="Mitochondrial carrier"/>
    <property type="match status" value="1"/>
</dbReference>
<protein>
    <recommendedName>
        <fullName evidence="11">ADP/ATP translocase</fullName>
    </recommendedName>
    <alternativeName>
        <fullName evidence="11">ADP,ATP carrier protein</fullName>
    </alternativeName>
</protein>
<comment type="subcellular location">
    <subcellularLocation>
        <location evidence="1 11">Membrane</location>
        <topology evidence="1 11">Multi-pass membrane protein</topology>
    </subcellularLocation>
</comment>
<dbReference type="Gene3D" id="1.50.40.10">
    <property type="entry name" value="Mitochondrial carrier domain"/>
    <property type="match status" value="1"/>
</dbReference>
<dbReference type="EMBL" id="BPVZ01000016">
    <property type="protein sequence ID" value="GKV00963.1"/>
    <property type="molecule type" value="Genomic_DNA"/>
</dbReference>
<feature type="repeat" description="Solcar" evidence="9">
    <location>
        <begin position="72"/>
        <end position="166"/>
    </location>
</feature>
<feature type="transmembrane region" description="Helical" evidence="11">
    <location>
        <begin position="298"/>
        <end position="316"/>
    </location>
</feature>
<evidence type="ECO:0000256" key="7">
    <source>
        <dbReference type="ARBA" id="ARBA00023136"/>
    </source>
</evidence>
<dbReference type="AlphaFoldDB" id="A0AAV5IPD9"/>
<keyword evidence="7 9" id="KW-0472">Membrane</keyword>
<name>A0AAV5IPD9_9ROSI</name>
<comment type="caution">
    <text evidence="11">Lacks conserved residue(s) required for the propagation of feature annotation.</text>
</comment>
<evidence type="ECO:0000313" key="13">
    <source>
        <dbReference type="Proteomes" id="UP001054252"/>
    </source>
</evidence>
<comment type="function">
    <text evidence="11">Catalyzes the exchange of ADP and ATP across the membrane.</text>
</comment>
<dbReference type="InterPro" id="IPR018108">
    <property type="entry name" value="MCP_transmembrane"/>
</dbReference>
<evidence type="ECO:0000256" key="8">
    <source>
        <dbReference type="ARBA" id="ARBA00024143"/>
    </source>
</evidence>
<dbReference type="InterPro" id="IPR023395">
    <property type="entry name" value="MCP_dom_sf"/>
</dbReference>
<sequence>MEHRWQYPSVSQKIQGQPYLFLRHFRGCSYGVMQNTTHASGAYVNWREKGALQPAFPGKESSPVPITVGAPVEKTRLFLHDLVRSAIITTAVAPIERVKLLLQCQNMIINSGRLSHPYKGILDCFSTIIRNEGFFALWRSNLANLTTHFRMVLNLGFSISLGYENAKFVDISSALLLTAKYAFAGAASGLFFYPLNYAETRLANDVKTTSGTRQFNGIVDVYRKTLISDGIGGLYRGFSLSLVRVTLFPTIQALTFHALKPWFLGYQSNLMPAVWIQAFAALSFTTMALYPTGGGAEIIKLTVSTGLLLAIFLPVWRRVAAEKKRTSESGRPAHTTVNLKWSNLRDGSHDSDK</sequence>
<dbReference type="GO" id="GO:0005743">
    <property type="term" value="C:mitochondrial inner membrane"/>
    <property type="evidence" value="ECO:0007669"/>
    <property type="project" value="InterPro"/>
</dbReference>
<dbReference type="GO" id="GO:1990544">
    <property type="term" value="P:mitochondrial ATP transmembrane transport"/>
    <property type="evidence" value="ECO:0007669"/>
    <property type="project" value="InterPro"/>
</dbReference>
<evidence type="ECO:0000256" key="5">
    <source>
        <dbReference type="ARBA" id="ARBA00022737"/>
    </source>
</evidence>
<gene>
    <name evidence="12" type="ORF">SLEP1_g13571</name>
</gene>
<dbReference type="GO" id="GO:0005471">
    <property type="term" value="F:ATP:ADP antiporter activity"/>
    <property type="evidence" value="ECO:0007669"/>
    <property type="project" value="UniProtKB-UniRule"/>
</dbReference>
<dbReference type="PANTHER" id="PTHR45635">
    <property type="entry name" value="ADP,ATP CARRIER PROTEIN 1-RELATED-RELATED"/>
    <property type="match status" value="1"/>
</dbReference>
<dbReference type="Proteomes" id="UP001054252">
    <property type="component" value="Unassembled WGS sequence"/>
</dbReference>
<keyword evidence="3 10" id="KW-0813">Transport</keyword>
<evidence type="ECO:0000256" key="6">
    <source>
        <dbReference type="ARBA" id="ARBA00022989"/>
    </source>
</evidence>
<evidence type="ECO:0000256" key="2">
    <source>
        <dbReference type="ARBA" id="ARBA00006375"/>
    </source>
</evidence>
<evidence type="ECO:0000256" key="3">
    <source>
        <dbReference type="ARBA" id="ARBA00022448"/>
    </source>
</evidence>
<reference evidence="12 13" key="1">
    <citation type="journal article" date="2021" name="Commun. Biol.">
        <title>The genome of Shorea leprosula (Dipterocarpaceae) highlights the ecological relevance of drought in aseasonal tropical rainforests.</title>
        <authorList>
            <person name="Ng K.K.S."/>
            <person name="Kobayashi M.J."/>
            <person name="Fawcett J.A."/>
            <person name="Hatakeyama M."/>
            <person name="Paape T."/>
            <person name="Ng C.H."/>
            <person name="Ang C.C."/>
            <person name="Tnah L.H."/>
            <person name="Lee C.T."/>
            <person name="Nishiyama T."/>
            <person name="Sese J."/>
            <person name="O'Brien M.J."/>
            <person name="Copetti D."/>
            <person name="Mohd Noor M.I."/>
            <person name="Ong R.C."/>
            <person name="Putra M."/>
            <person name="Sireger I.Z."/>
            <person name="Indrioko S."/>
            <person name="Kosugi Y."/>
            <person name="Izuno A."/>
            <person name="Isagi Y."/>
            <person name="Lee S.L."/>
            <person name="Shimizu K.K."/>
        </authorList>
    </citation>
    <scope>NUCLEOTIDE SEQUENCE [LARGE SCALE GENOMIC DNA]</scope>
    <source>
        <strain evidence="12">214</strain>
    </source>
</reference>
<accession>A0AAV5IPD9</accession>
<dbReference type="GO" id="GO:0140021">
    <property type="term" value="P:mitochondrial ADP transmembrane transport"/>
    <property type="evidence" value="ECO:0007669"/>
    <property type="project" value="InterPro"/>
</dbReference>
<evidence type="ECO:0000256" key="4">
    <source>
        <dbReference type="ARBA" id="ARBA00022692"/>
    </source>
</evidence>
<comment type="subunit">
    <text evidence="11">Monomer.</text>
</comment>
<dbReference type="Pfam" id="PF00153">
    <property type="entry name" value="Mito_carr"/>
    <property type="match status" value="2"/>
</dbReference>
<keyword evidence="13" id="KW-1185">Reference proteome</keyword>
<dbReference type="PANTHER" id="PTHR45635:SF23">
    <property type="entry name" value="ADP_ATP TRANSLOCASE"/>
    <property type="match status" value="1"/>
</dbReference>
<proteinExistence type="inferred from homology"/>
<comment type="caution">
    <text evidence="12">The sequence shown here is derived from an EMBL/GenBank/DDBJ whole genome shotgun (WGS) entry which is preliminary data.</text>
</comment>
<organism evidence="12 13">
    <name type="scientific">Rubroshorea leprosula</name>
    <dbReference type="NCBI Taxonomy" id="152421"/>
    <lineage>
        <taxon>Eukaryota</taxon>
        <taxon>Viridiplantae</taxon>
        <taxon>Streptophyta</taxon>
        <taxon>Embryophyta</taxon>
        <taxon>Tracheophyta</taxon>
        <taxon>Spermatophyta</taxon>
        <taxon>Magnoliopsida</taxon>
        <taxon>eudicotyledons</taxon>
        <taxon>Gunneridae</taxon>
        <taxon>Pentapetalae</taxon>
        <taxon>rosids</taxon>
        <taxon>malvids</taxon>
        <taxon>Malvales</taxon>
        <taxon>Dipterocarpaceae</taxon>
        <taxon>Rubroshorea</taxon>
    </lineage>
</organism>
<evidence type="ECO:0000256" key="10">
    <source>
        <dbReference type="RuleBase" id="RU000488"/>
    </source>
</evidence>
<dbReference type="InterPro" id="IPR002113">
    <property type="entry name" value="ADT_euk_type"/>
</dbReference>
<comment type="catalytic activity">
    <reaction evidence="8">
        <text>ADP(in) + ATP(out) = ADP(out) + ATP(in)</text>
        <dbReference type="Rhea" id="RHEA:34999"/>
        <dbReference type="ChEBI" id="CHEBI:30616"/>
        <dbReference type="ChEBI" id="CHEBI:456216"/>
    </reaction>
    <physiologicalReaction direction="left-to-right" evidence="8">
        <dbReference type="Rhea" id="RHEA:35000"/>
    </physiologicalReaction>
</comment>
<dbReference type="PROSITE" id="PS50920">
    <property type="entry name" value="SOLCAR"/>
    <property type="match status" value="2"/>
</dbReference>
<keyword evidence="5" id="KW-0677">Repeat</keyword>
<dbReference type="PRINTS" id="PR00926">
    <property type="entry name" value="MITOCARRIER"/>
</dbReference>
<feature type="transmembrane region" description="Helical" evidence="11">
    <location>
        <begin position="270"/>
        <end position="292"/>
    </location>
</feature>
<keyword evidence="4 9" id="KW-0812">Transmembrane</keyword>
<dbReference type="InterPro" id="IPR002067">
    <property type="entry name" value="MCP"/>
</dbReference>
<evidence type="ECO:0000313" key="12">
    <source>
        <dbReference type="EMBL" id="GKV00963.1"/>
    </source>
</evidence>
<feature type="repeat" description="Solcar" evidence="9">
    <location>
        <begin position="172"/>
        <end position="262"/>
    </location>
</feature>
<keyword evidence="6 11" id="KW-1133">Transmembrane helix</keyword>
<comment type="similarity">
    <text evidence="2 10">Belongs to the mitochondrial carrier (TC 2.A.29) family.</text>
</comment>
<evidence type="ECO:0000256" key="9">
    <source>
        <dbReference type="PROSITE-ProRule" id="PRU00282"/>
    </source>
</evidence>